<dbReference type="EMBL" id="JACCBE010000001">
    <property type="protein sequence ID" value="NYD56866.1"/>
    <property type="molecule type" value="Genomic_DNA"/>
</dbReference>
<dbReference type="SUPFAM" id="SSF52799">
    <property type="entry name" value="(Phosphotyrosine protein) phosphatases II"/>
    <property type="match status" value="1"/>
</dbReference>
<dbReference type="Gene3D" id="3.90.190.10">
    <property type="entry name" value="Protein tyrosine phosphatase superfamily"/>
    <property type="match status" value="1"/>
</dbReference>
<name>A0A7Y9F008_9ACTN</name>
<evidence type="ECO:0000256" key="1">
    <source>
        <dbReference type="ARBA" id="ARBA00009580"/>
    </source>
</evidence>
<dbReference type="GO" id="GO:0004725">
    <property type="term" value="F:protein tyrosine phosphatase activity"/>
    <property type="evidence" value="ECO:0007669"/>
    <property type="project" value="UniProtKB-EC"/>
</dbReference>
<evidence type="ECO:0000313" key="2">
    <source>
        <dbReference type="EMBL" id="NYD56866.1"/>
    </source>
</evidence>
<dbReference type="Pfam" id="PF13350">
    <property type="entry name" value="Y_phosphatase3"/>
    <property type="match status" value="1"/>
</dbReference>
<keyword evidence="3" id="KW-1185">Reference proteome</keyword>
<sequence length="259" mass="27915">MSEMSPGETGDLGHELVRLASADNFRDLAGPGHTTADGHPLRPGVLYRSNELQLSDADAHRLAGLGLGEIFDLREQHEVDAHPDIEVAGATWHHLPVPGIPMDQVVALATREEADEAMRAVYRGFVDDELARASLADLLTRLAAGTGPQIFHCTAGKDRTGWVSALLLRLAGVDEETVLADYLRTNEVNGTREKYLAMVAEHLGPEKVAVYESIMVAEAGYLAAADERVRAEHGDHATYAVEGLGVSRETVAALVARLR</sequence>
<dbReference type="Proteomes" id="UP000516957">
    <property type="component" value="Unassembled WGS sequence"/>
</dbReference>
<dbReference type="PANTHER" id="PTHR31126">
    <property type="entry name" value="TYROSINE-PROTEIN PHOSPHATASE"/>
    <property type="match status" value="1"/>
</dbReference>
<protein>
    <submittedName>
        <fullName evidence="2">Protein-tyrosine phosphatase</fullName>
        <ecNumber evidence="2">3.1.3.48</ecNumber>
    </submittedName>
</protein>
<organism evidence="2 3">
    <name type="scientific">Nocardioides marinisabuli</name>
    <dbReference type="NCBI Taxonomy" id="419476"/>
    <lineage>
        <taxon>Bacteria</taxon>
        <taxon>Bacillati</taxon>
        <taxon>Actinomycetota</taxon>
        <taxon>Actinomycetes</taxon>
        <taxon>Propionibacteriales</taxon>
        <taxon>Nocardioidaceae</taxon>
        <taxon>Nocardioides</taxon>
    </lineage>
</organism>
<gene>
    <name evidence="2" type="ORF">BKA08_001104</name>
</gene>
<dbReference type="PROSITE" id="PS00383">
    <property type="entry name" value="TYR_PHOSPHATASE_1"/>
    <property type="match status" value="1"/>
</dbReference>
<dbReference type="PANTHER" id="PTHR31126:SF1">
    <property type="entry name" value="TYROSINE SPECIFIC PROTEIN PHOSPHATASES DOMAIN-CONTAINING PROTEIN"/>
    <property type="match status" value="1"/>
</dbReference>
<reference evidence="2 3" key="1">
    <citation type="submission" date="2020-07" db="EMBL/GenBank/DDBJ databases">
        <title>Sequencing the genomes of 1000 actinobacteria strains.</title>
        <authorList>
            <person name="Klenk H.-P."/>
        </authorList>
    </citation>
    <scope>NUCLEOTIDE SEQUENCE [LARGE SCALE GENOMIC DNA]</scope>
    <source>
        <strain evidence="2 3">DSM 18965</strain>
    </source>
</reference>
<dbReference type="InterPro" id="IPR026893">
    <property type="entry name" value="Tyr/Ser_Pase_IphP-type"/>
</dbReference>
<dbReference type="EC" id="3.1.3.48" evidence="2"/>
<dbReference type="AlphaFoldDB" id="A0A7Y9F008"/>
<dbReference type="InterPro" id="IPR016130">
    <property type="entry name" value="Tyr_Pase_AS"/>
</dbReference>
<accession>A0A7Y9F008</accession>
<comment type="similarity">
    <text evidence="1">Belongs to the protein-tyrosine phosphatase family.</text>
</comment>
<comment type="caution">
    <text evidence="2">The sequence shown here is derived from an EMBL/GenBank/DDBJ whole genome shotgun (WGS) entry which is preliminary data.</text>
</comment>
<dbReference type="InterPro" id="IPR029021">
    <property type="entry name" value="Prot-tyrosine_phosphatase-like"/>
</dbReference>
<keyword evidence="2" id="KW-0378">Hydrolase</keyword>
<proteinExistence type="inferred from homology"/>
<evidence type="ECO:0000313" key="3">
    <source>
        <dbReference type="Proteomes" id="UP000516957"/>
    </source>
</evidence>